<dbReference type="GO" id="GO:0005829">
    <property type="term" value="C:cytosol"/>
    <property type="evidence" value="ECO:0007669"/>
    <property type="project" value="TreeGrafter"/>
</dbReference>
<dbReference type="SUPFAM" id="SSF53167">
    <property type="entry name" value="Purine and uridine phosphorylases"/>
    <property type="match status" value="1"/>
</dbReference>
<dbReference type="InterPro" id="IPR000845">
    <property type="entry name" value="Nucleoside_phosphorylase_d"/>
</dbReference>
<dbReference type="GO" id="GO:0009116">
    <property type="term" value="P:nucleoside metabolic process"/>
    <property type="evidence" value="ECO:0007669"/>
    <property type="project" value="InterPro"/>
</dbReference>
<dbReference type="Pfam" id="PF01048">
    <property type="entry name" value="PNP_UDP_1"/>
    <property type="match status" value="1"/>
</dbReference>
<gene>
    <name evidence="2" type="ORF">Voc01_081680</name>
</gene>
<dbReference type="PANTHER" id="PTHR46832:SF1">
    <property type="entry name" value="5'-METHYLTHIOADENOSINE_S-ADENOSYLHOMOCYSTEINE NUCLEOSIDASE"/>
    <property type="match status" value="1"/>
</dbReference>
<dbReference type="GO" id="GO:0019284">
    <property type="term" value="P:L-methionine salvage from S-adenosylmethionine"/>
    <property type="evidence" value="ECO:0007669"/>
    <property type="project" value="TreeGrafter"/>
</dbReference>
<keyword evidence="3" id="KW-1185">Reference proteome</keyword>
<evidence type="ECO:0000313" key="2">
    <source>
        <dbReference type="EMBL" id="GIJ73251.1"/>
    </source>
</evidence>
<dbReference type="GO" id="GO:0008782">
    <property type="term" value="F:adenosylhomocysteine nucleosidase activity"/>
    <property type="evidence" value="ECO:0007669"/>
    <property type="project" value="TreeGrafter"/>
</dbReference>
<organism evidence="2 3">
    <name type="scientific">Virgisporangium ochraceum</name>
    <dbReference type="NCBI Taxonomy" id="65505"/>
    <lineage>
        <taxon>Bacteria</taxon>
        <taxon>Bacillati</taxon>
        <taxon>Actinomycetota</taxon>
        <taxon>Actinomycetes</taxon>
        <taxon>Micromonosporales</taxon>
        <taxon>Micromonosporaceae</taxon>
        <taxon>Virgisporangium</taxon>
    </lineage>
</organism>
<protein>
    <submittedName>
        <fullName evidence="2">Purine phosphorylase</fullName>
    </submittedName>
</protein>
<name>A0A8J4A5M9_9ACTN</name>
<evidence type="ECO:0000259" key="1">
    <source>
        <dbReference type="Pfam" id="PF01048"/>
    </source>
</evidence>
<sequence>MTPVGGHNDLYGRISWGVTMMRPFHARLDRRRRRAGVAILTALDVEYEAVRRHLRIDRVFRHPAGTVFETGETTASGNRVALVRTGPGNTTTALIAERAIAAFRPKALLFVGVAGSLHDDVRLGDIVVSSKVYAFHGGKVEGVEFFPRPQVWQAPHILDQLAGHVFRTGSWAKRLHDHPTPTVHFKPLAGGEVLVNTRLGTVAEHLRLNYNDAVAVDMESVGVACAGHLNGSLPVLSIRGISDLADGAKATTDHAGWQTVAAANAAAFAVSLVDAILSDTVRAAADFRKGDLGLSS</sequence>
<dbReference type="Proteomes" id="UP000635606">
    <property type="component" value="Unassembled WGS sequence"/>
</dbReference>
<proteinExistence type="predicted"/>
<accession>A0A8J4A5M9</accession>
<dbReference type="InterPro" id="IPR035994">
    <property type="entry name" value="Nucleoside_phosphorylase_sf"/>
</dbReference>
<dbReference type="AlphaFoldDB" id="A0A8J4A5M9"/>
<dbReference type="CDD" id="cd09008">
    <property type="entry name" value="MTAN"/>
    <property type="match status" value="1"/>
</dbReference>
<dbReference type="Gene3D" id="3.40.50.1580">
    <property type="entry name" value="Nucleoside phosphorylase domain"/>
    <property type="match status" value="1"/>
</dbReference>
<dbReference type="GO" id="GO:0008930">
    <property type="term" value="F:methylthioadenosine nucleosidase activity"/>
    <property type="evidence" value="ECO:0007669"/>
    <property type="project" value="TreeGrafter"/>
</dbReference>
<comment type="caution">
    <text evidence="2">The sequence shown here is derived from an EMBL/GenBank/DDBJ whole genome shotgun (WGS) entry which is preliminary data.</text>
</comment>
<feature type="domain" description="Nucleoside phosphorylase" evidence="1">
    <location>
        <begin position="37"/>
        <end position="271"/>
    </location>
</feature>
<evidence type="ECO:0000313" key="3">
    <source>
        <dbReference type="Proteomes" id="UP000635606"/>
    </source>
</evidence>
<reference evidence="2" key="1">
    <citation type="submission" date="2021-01" db="EMBL/GenBank/DDBJ databases">
        <title>Whole genome shotgun sequence of Virgisporangium ochraceum NBRC 16418.</title>
        <authorList>
            <person name="Komaki H."/>
            <person name="Tamura T."/>
        </authorList>
    </citation>
    <scope>NUCLEOTIDE SEQUENCE</scope>
    <source>
        <strain evidence="2">NBRC 16418</strain>
    </source>
</reference>
<dbReference type="PANTHER" id="PTHR46832">
    <property type="entry name" value="5'-METHYLTHIOADENOSINE/S-ADENOSYLHOMOCYSTEINE NUCLEOSIDASE"/>
    <property type="match status" value="1"/>
</dbReference>
<dbReference type="EMBL" id="BOPH01000112">
    <property type="protein sequence ID" value="GIJ73251.1"/>
    <property type="molecule type" value="Genomic_DNA"/>
</dbReference>